<dbReference type="AlphaFoldDB" id="A0A315XKA2"/>
<dbReference type="Gene3D" id="3.40.50.300">
    <property type="entry name" value="P-loop containing nucleotide triphosphate hydrolases"/>
    <property type="match status" value="2"/>
</dbReference>
<organism evidence="3 4">
    <name type="scientific">Methanobrevibacter thaueri</name>
    <dbReference type="NCBI Taxonomy" id="190975"/>
    <lineage>
        <taxon>Archaea</taxon>
        <taxon>Methanobacteriati</taxon>
        <taxon>Methanobacteriota</taxon>
        <taxon>Methanomada group</taxon>
        <taxon>Methanobacteria</taxon>
        <taxon>Methanobacteriales</taxon>
        <taxon>Methanobacteriaceae</taxon>
        <taxon>Methanobrevibacter</taxon>
    </lineage>
</organism>
<protein>
    <submittedName>
        <fullName evidence="3">ATP-dependent RNA helicase SrmB</fullName>
        <ecNumber evidence="3">3.6.4.13</ecNumber>
    </submittedName>
</protein>
<keyword evidence="3" id="KW-0067">ATP-binding</keyword>
<keyword evidence="4" id="KW-1185">Reference proteome</keyword>
<dbReference type="RefSeq" id="WP_116592720.1">
    <property type="nucleotide sequence ID" value="NZ_MZGS01000028.1"/>
</dbReference>
<dbReference type="EMBL" id="MZGS01000028">
    <property type="protein sequence ID" value="PWB85211.1"/>
    <property type="molecule type" value="Genomic_DNA"/>
</dbReference>
<dbReference type="GO" id="GO:0003677">
    <property type="term" value="F:DNA binding"/>
    <property type="evidence" value="ECO:0007669"/>
    <property type="project" value="InterPro"/>
</dbReference>
<dbReference type="GO" id="GO:0016787">
    <property type="term" value="F:hydrolase activity"/>
    <property type="evidence" value="ECO:0007669"/>
    <property type="project" value="UniProtKB-KW"/>
</dbReference>
<dbReference type="EC" id="3.6.4.13" evidence="3"/>
<dbReference type="SUPFAM" id="SSF52540">
    <property type="entry name" value="P-loop containing nucleoside triphosphate hydrolases"/>
    <property type="match status" value="1"/>
</dbReference>
<comment type="caution">
    <text evidence="3">The sequence shown here is derived from an EMBL/GenBank/DDBJ whole genome shotgun (WGS) entry which is preliminary data.</text>
</comment>
<reference evidence="3 4" key="1">
    <citation type="submission" date="2017-03" db="EMBL/GenBank/DDBJ databases">
        <title>Genome sequence of Methanobrevibacter thaueri.</title>
        <authorList>
            <person name="Poehlein A."/>
            <person name="Seedorf H."/>
            <person name="Daniel R."/>
        </authorList>
    </citation>
    <scope>NUCLEOTIDE SEQUENCE [LARGE SCALE GENOMIC DNA]</scope>
    <source>
        <strain evidence="3 4">DSM 11995</strain>
    </source>
</reference>
<name>A0A315XKA2_9EURY</name>
<dbReference type="Pfam" id="PF26350">
    <property type="entry name" value="DUF8090"/>
    <property type="match status" value="1"/>
</dbReference>
<dbReference type="Pfam" id="PF13091">
    <property type="entry name" value="PLDc_2"/>
    <property type="match status" value="1"/>
</dbReference>
<dbReference type="GO" id="GO:0005829">
    <property type="term" value="C:cytosol"/>
    <property type="evidence" value="ECO:0007669"/>
    <property type="project" value="TreeGrafter"/>
</dbReference>
<dbReference type="SMART" id="SM00487">
    <property type="entry name" value="DEXDc"/>
    <property type="match status" value="1"/>
</dbReference>
<feature type="domain" description="Helicase C-terminal" evidence="2">
    <location>
        <begin position="434"/>
        <end position="584"/>
    </location>
</feature>
<keyword evidence="3" id="KW-0347">Helicase</keyword>
<dbReference type="InterPro" id="IPR027417">
    <property type="entry name" value="P-loop_NTPase"/>
</dbReference>
<dbReference type="PANTHER" id="PTHR47396:SF1">
    <property type="entry name" value="ATP-DEPENDENT HELICASE IRC3-RELATED"/>
    <property type="match status" value="1"/>
</dbReference>
<dbReference type="GO" id="GO:0140097">
    <property type="term" value="F:catalytic activity, acting on DNA"/>
    <property type="evidence" value="ECO:0007669"/>
    <property type="project" value="UniProtKB-ARBA"/>
</dbReference>
<dbReference type="PANTHER" id="PTHR47396">
    <property type="entry name" value="TYPE I RESTRICTION ENZYME ECOKI R PROTEIN"/>
    <property type="match status" value="1"/>
</dbReference>
<dbReference type="InterPro" id="IPR014001">
    <property type="entry name" value="Helicase_ATP-bd"/>
</dbReference>
<dbReference type="Pfam" id="PF11907">
    <property type="entry name" value="DUF3427"/>
    <property type="match status" value="1"/>
</dbReference>
<dbReference type="InterPro" id="IPR025202">
    <property type="entry name" value="PLD-like_dom"/>
</dbReference>
<dbReference type="InterPro" id="IPR058403">
    <property type="entry name" value="DUF8090"/>
</dbReference>
<accession>A0A315XKA2</accession>
<evidence type="ECO:0000313" key="4">
    <source>
        <dbReference type="Proteomes" id="UP000251717"/>
    </source>
</evidence>
<dbReference type="CDD" id="cd09204">
    <property type="entry name" value="PLDc_N_DEXD_b2"/>
    <property type="match status" value="1"/>
</dbReference>
<dbReference type="CDD" id="cd18032">
    <property type="entry name" value="DEXHc_RE_I_III_res"/>
    <property type="match status" value="1"/>
</dbReference>
<keyword evidence="3" id="KW-0547">Nucleotide-binding</keyword>
<dbReference type="CDD" id="cd18799">
    <property type="entry name" value="SF2_C_EcoAI-like"/>
    <property type="match status" value="1"/>
</dbReference>
<dbReference type="Pfam" id="PF00271">
    <property type="entry name" value="Helicase_C"/>
    <property type="match status" value="1"/>
</dbReference>
<feature type="domain" description="Helicase ATP-binding" evidence="1">
    <location>
        <begin position="230"/>
        <end position="382"/>
    </location>
</feature>
<dbReference type="GO" id="GO:0003724">
    <property type="term" value="F:RNA helicase activity"/>
    <property type="evidence" value="ECO:0007669"/>
    <property type="project" value="UniProtKB-EC"/>
</dbReference>
<dbReference type="PROSITE" id="PS51194">
    <property type="entry name" value="HELICASE_CTER"/>
    <property type="match status" value="1"/>
</dbReference>
<evidence type="ECO:0000313" key="3">
    <source>
        <dbReference type="EMBL" id="PWB85211.1"/>
    </source>
</evidence>
<sequence length="981" mass="115468">MNIDEIINGARTAFIDQSLDSSSDFRPKLLYNSHDTKVINTIKDELRNCDEFLISTAFITMGGITPLLEDFKYLEDHNIKGKILTTDYLNFTQPKALRKLQEFTNIEIKLYSQEKEGFHTKGYLFKNGDFYRGIVGSSNLTLNALMVNKEWNIEFTSLDEGEMLLKIKEEFNSLWDQADDLEDVLSEYEKIYEDTKRFTDLRSITKEIKEKNITLTPNYMQEEFLKNIRQLIQHGEDKAILVSATGTGKTYASAFAVNDFKPKRFLFLVHREQIAKQSIEAYKHVFKDHENFGLLSGNSKDYDKNYLFSTIQTMSKDDVYTRFSKDYFDYIVVDEVHKAGATSYLKVIKDYFKPKFLLGMTASPERTDGFNIYDLFDNNIAHEIRLQEAMEEDLLCPFHYFGITDVEFDNGEIDDDFTDFNLLASDKRVDYLIEKAEFYSYSGDRRKALVFCSRKQEAKLLSEKFNQRGYKSTVLTGDDSQEKRLDAIDRLTNDDNPDKLEFIFTVDIFNEGVDIPEINQVLLVRPTESPIIFIQQLGRGLRKYQNKEYVVILDFIGNYRNNFMIPIALSGDRSYDKDKIRKYLMEGTKVIPGASSINFDEISRKRIYESINNTSFNRKALFKEKYNQLKYKLGRIPSLYDFAINAEFNPELILNHNDYPTYHTFLRDIDDDYNREISDEELNSLKLISKKLLKGIRPHELIILECLKYNKYFTVSQIEQCLRDNFGLENQFDSIRGAINFLSLNFYLKEKGEGYQANTITNIVDEPENLFFNYDENVFKDLKNNRDYKFEISNHFKMCLTNPAYYDHLNDALKYAFYKYEAVYRSKTPFKLYEKYSREDVLRILNWKRFMNGQNIGGYKIKYNTCPIFVTYHKSEDISETINYADQFIDKNTFSWMSRNNRKTSSPELEPLINYTDLDVELFIQKNNDEGIEFYYIGKLTPLKYKQVFRNINGKDQPIVNFTFEILSEVKDEMYSYFVND</sequence>
<dbReference type="InterPro" id="IPR006935">
    <property type="entry name" value="Helicase/UvrB_N"/>
</dbReference>
<keyword evidence="3" id="KW-0378">Hydrolase</keyword>
<dbReference type="InterPro" id="IPR050742">
    <property type="entry name" value="Helicase_Restrict-Modif_Enz"/>
</dbReference>
<evidence type="ECO:0000259" key="1">
    <source>
        <dbReference type="PROSITE" id="PS51192"/>
    </source>
</evidence>
<dbReference type="SMART" id="SM00490">
    <property type="entry name" value="HELICc"/>
    <property type="match status" value="1"/>
</dbReference>
<proteinExistence type="predicted"/>
<gene>
    <name evidence="3" type="primary">srmB</name>
    <name evidence="3" type="ORF">MBBTH_18100</name>
</gene>
<dbReference type="Pfam" id="PF04851">
    <property type="entry name" value="ResIII"/>
    <property type="match status" value="1"/>
</dbReference>
<evidence type="ECO:0000259" key="2">
    <source>
        <dbReference type="PROSITE" id="PS51194"/>
    </source>
</evidence>
<dbReference type="Gene3D" id="3.30.870.10">
    <property type="entry name" value="Endonuclease Chain A"/>
    <property type="match status" value="1"/>
</dbReference>
<dbReference type="PROSITE" id="PS51192">
    <property type="entry name" value="HELICASE_ATP_BIND_1"/>
    <property type="match status" value="1"/>
</dbReference>
<dbReference type="InterPro" id="IPR021835">
    <property type="entry name" value="DUF3427"/>
</dbReference>
<dbReference type="InterPro" id="IPR001650">
    <property type="entry name" value="Helicase_C-like"/>
</dbReference>
<dbReference type="SUPFAM" id="SSF56024">
    <property type="entry name" value="Phospholipase D/nuclease"/>
    <property type="match status" value="1"/>
</dbReference>
<dbReference type="Proteomes" id="UP000251717">
    <property type="component" value="Unassembled WGS sequence"/>
</dbReference>
<dbReference type="OrthoDB" id="11644at2157"/>
<dbReference type="GO" id="GO:0005524">
    <property type="term" value="F:ATP binding"/>
    <property type="evidence" value="ECO:0007669"/>
    <property type="project" value="InterPro"/>
</dbReference>